<protein>
    <submittedName>
        <fullName evidence="1">Uncharacterized protein</fullName>
    </submittedName>
</protein>
<reference evidence="1" key="1">
    <citation type="submission" date="2018-10" db="EMBL/GenBank/DDBJ databases">
        <title>Hidden diversity of soil giant viruses.</title>
        <authorList>
            <person name="Schulz F."/>
            <person name="Alteio L."/>
            <person name="Goudeau D."/>
            <person name="Ryan E.M."/>
            <person name="Malmstrom R.R."/>
            <person name="Blanchard J."/>
            <person name="Woyke T."/>
        </authorList>
    </citation>
    <scope>NUCLEOTIDE SEQUENCE</scope>
    <source>
        <strain evidence="1">HYV1</strain>
    </source>
</reference>
<dbReference type="Pfam" id="PF08238">
    <property type="entry name" value="Sel1"/>
    <property type="match status" value="2"/>
</dbReference>
<dbReference type="InterPro" id="IPR006597">
    <property type="entry name" value="Sel1-like"/>
</dbReference>
<proteinExistence type="predicted"/>
<dbReference type="InterPro" id="IPR011990">
    <property type="entry name" value="TPR-like_helical_dom_sf"/>
</dbReference>
<dbReference type="Gene3D" id="1.25.40.10">
    <property type="entry name" value="Tetratricopeptide repeat domain"/>
    <property type="match status" value="1"/>
</dbReference>
<sequence>MGNKQGRGETETVLGPFDFKGKKILAEAFGVDDKIKTECLKHIEHNENPDACYLLGLCYCGLSMEWDAELAMKYLEMAIAGGNKSAAVSYALFLYYGSRVSRYKWIFRMVALPVNQWHRIGRSSWDNSQNYDVPFGKVEHVKEDKKRSFGILSAVLENPSSIENLCIVYEYMAYHYMNGEGGIEKDNKKALDYLKISYNLVHNDPSFLEKPLHWPSIDQTLPIIKELFFKIGDFKSAEALEWMLKYDRGEKDYDIRVAKLYEARGDYDLAIKYCTKEIMFLKTAGTFDKCYEAKEYKKKLIRKRKELEGSDEIKVLRASVSELTAQVAHLTKLVPPIVAKDIPIVPAVPLVEAPPPYVG</sequence>
<organism evidence="1">
    <name type="scientific">Hyperionvirus sp</name>
    <dbReference type="NCBI Taxonomy" id="2487770"/>
    <lineage>
        <taxon>Viruses</taxon>
        <taxon>Varidnaviria</taxon>
        <taxon>Bamfordvirae</taxon>
        <taxon>Nucleocytoviricota</taxon>
        <taxon>Megaviricetes</taxon>
        <taxon>Imitervirales</taxon>
        <taxon>Mimiviridae</taxon>
        <taxon>Klosneuvirinae</taxon>
    </lineage>
</organism>
<dbReference type="EMBL" id="MK072384">
    <property type="protein sequence ID" value="AYV82777.1"/>
    <property type="molecule type" value="Genomic_DNA"/>
</dbReference>
<accession>A0A3G5A6B4</accession>
<dbReference type="SUPFAM" id="SSF81901">
    <property type="entry name" value="HCP-like"/>
    <property type="match status" value="1"/>
</dbReference>
<dbReference type="SMART" id="SM00671">
    <property type="entry name" value="SEL1"/>
    <property type="match status" value="2"/>
</dbReference>
<name>A0A3G5A6B4_9VIRU</name>
<gene>
    <name evidence="1" type="ORF">Hyperionvirus2_145</name>
</gene>
<evidence type="ECO:0000313" key="1">
    <source>
        <dbReference type="EMBL" id="AYV82777.1"/>
    </source>
</evidence>